<dbReference type="InterPro" id="IPR036279">
    <property type="entry name" value="5-3_exonuclease_C_sf"/>
</dbReference>
<feature type="compositionally biased region" description="Basic and acidic residues" evidence="14">
    <location>
        <begin position="979"/>
        <end position="1014"/>
    </location>
</feature>
<evidence type="ECO:0000256" key="13">
    <source>
        <dbReference type="SAM" id="Coils"/>
    </source>
</evidence>
<evidence type="ECO:0000256" key="2">
    <source>
        <dbReference type="ARBA" id="ARBA00004123"/>
    </source>
</evidence>
<feature type="region of interest" description="Disordered" evidence="14">
    <location>
        <begin position="160"/>
        <end position="218"/>
    </location>
</feature>
<dbReference type="PANTHER" id="PTHR16171:SF7">
    <property type="entry name" value="DNA REPAIR PROTEIN RAD2"/>
    <property type="match status" value="1"/>
</dbReference>
<dbReference type="PROSITE" id="PS00841">
    <property type="entry name" value="XPG_1"/>
    <property type="match status" value="1"/>
</dbReference>
<dbReference type="PRINTS" id="PR00853">
    <property type="entry name" value="XPGRADSUPER"/>
</dbReference>
<gene>
    <name evidence="16" type="ORF">RHS01_06422</name>
</gene>
<evidence type="ECO:0000256" key="12">
    <source>
        <dbReference type="ARBA" id="ARBA00038112"/>
    </source>
</evidence>
<comment type="caution">
    <text evidence="16">The sequence shown here is derived from an EMBL/GenBank/DDBJ whole genome shotgun (WGS) entry which is preliminary data.</text>
</comment>
<dbReference type="GO" id="GO:0005634">
    <property type="term" value="C:nucleus"/>
    <property type="evidence" value="ECO:0007669"/>
    <property type="project" value="UniProtKB-SubCell"/>
</dbReference>
<comment type="cofactor">
    <cofactor evidence="1">
        <name>Mg(2+)</name>
        <dbReference type="ChEBI" id="CHEBI:18420"/>
    </cofactor>
</comment>
<accession>A0A8H7I9J4</accession>
<dbReference type="InterPro" id="IPR008918">
    <property type="entry name" value="HhH2"/>
</dbReference>
<evidence type="ECO:0000256" key="7">
    <source>
        <dbReference type="ARBA" id="ARBA00022763"/>
    </source>
</evidence>
<keyword evidence="10" id="KW-0234">DNA repair</keyword>
<dbReference type="Gene3D" id="3.40.50.1010">
    <property type="entry name" value="5'-nuclease"/>
    <property type="match status" value="1"/>
</dbReference>
<keyword evidence="8" id="KW-0378">Hydrolase</keyword>
<dbReference type="SUPFAM" id="SSF88723">
    <property type="entry name" value="PIN domain-like"/>
    <property type="match status" value="1"/>
</dbReference>
<dbReference type="Pfam" id="PF00752">
    <property type="entry name" value="XPG_N"/>
    <property type="match status" value="1"/>
</dbReference>
<evidence type="ECO:0000313" key="17">
    <source>
        <dbReference type="Proteomes" id="UP000614334"/>
    </source>
</evidence>
<keyword evidence="13" id="KW-0175">Coiled coil</keyword>
<dbReference type="InterPro" id="IPR001044">
    <property type="entry name" value="XPG/Rad2_eukaryotes"/>
</dbReference>
<feature type="region of interest" description="Disordered" evidence="14">
    <location>
        <begin position="979"/>
        <end position="1042"/>
    </location>
</feature>
<dbReference type="EMBL" id="JACYCF010000011">
    <property type="protein sequence ID" value="KAF8754259.1"/>
    <property type="molecule type" value="Genomic_DNA"/>
</dbReference>
<dbReference type="SMART" id="SM00279">
    <property type="entry name" value="HhH2"/>
    <property type="match status" value="1"/>
</dbReference>
<comment type="similarity">
    <text evidence="3">Belongs to the XPG/RAD2 endonuclease family. XPG subfamily.</text>
</comment>
<reference evidence="16" key="1">
    <citation type="submission" date="2020-09" db="EMBL/GenBank/DDBJ databases">
        <title>Comparative genome analyses of four rice-infecting Rhizoctonia solani isolates reveal extensive enrichment of homogalacturonan modification genes.</title>
        <authorList>
            <person name="Lee D.-Y."/>
            <person name="Jeon J."/>
            <person name="Kim K.-T."/>
            <person name="Cheong K."/>
            <person name="Song H."/>
            <person name="Choi G."/>
            <person name="Ko J."/>
            <person name="Opiyo S.O."/>
            <person name="Zuo S."/>
            <person name="Madhav S."/>
            <person name="Lee Y.-H."/>
            <person name="Wang G.-L."/>
        </authorList>
    </citation>
    <scope>NUCLEOTIDE SEQUENCE</scope>
    <source>
        <strain evidence="16">AG1-IA B2</strain>
    </source>
</reference>
<dbReference type="PANTHER" id="PTHR16171">
    <property type="entry name" value="DNA REPAIR PROTEIN COMPLEMENTING XP-G CELLS-RELATED"/>
    <property type="match status" value="1"/>
</dbReference>
<dbReference type="InterPro" id="IPR006085">
    <property type="entry name" value="XPG_DNA_repair_N"/>
</dbReference>
<keyword evidence="5" id="KW-0479">Metal-binding</keyword>
<keyword evidence="4" id="KW-0540">Nuclease</keyword>
<evidence type="ECO:0000256" key="14">
    <source>
        <dbReference type="SAM" id="MobiDB-lite"/>
    </source>
</evidence>
<dbReference type="CDD" id="cd09868">
    <property type="entry name" value="PIN_XPG_RAD2"/>
    <property type="match status" value="1"/>
</dbReference>
<sequence length="1042" mass="115365">MGVKQLWTLLSPAGRPVPYLRDLEGKVLAIDSSIWLYQFQATMRDKEGRALVNAHILGFLRRTSKLLFHGIKPVFVFDGGAPVLKRSTIAERKKRKSGAAANHAKVAERLLAAQLRREALRHTEERERKDAENAPDNKHRSLVDDDTNYLEDLSGPTLVLPGKLNAPAAKPASKSFSPSKTKQSSKPAGKTFREHDPYQLPELDASIDSRTLPNDPRLATDEELRAYISRLRPDDPEFHELPADAQYEILGELRLKSRTTSHKRLQKMLRQSKTPMDFSMAQIKNLGQRNRLTQEVLSTLNLVGTGAGGVVVPVKIASEKNREYVLVRNEGGDRGFTLGIRQEGNTAEKPIVVEEEEDSSGATSISANHEGSGAEVVSSVTTSIVPDSELFGAPTAAWAYRHRLLHKLWSMKKDDEEDLDMEDCYHGPVVNEQGQVNSTWEGTESLGAMDACLSTLEPIPSQSSIQNPIERRELEQALVSSGDEDDLDEVPLPSRTTGSPTKRSEEGAKSGFGSKLSNTEDENPTKKPQVAESGGHTLERNMDDSSDTLTTQKALDIVPRSPKEDTGEAVLQDVTEKLQDIPSESQIGTETIANGPSIPSWFSGAPTVGVSAPSKHEVFVELALESNSGGLPQKNESNVGNESWENIPTQISDDEEEIIPWSRSPTPTGARSPVAVPVHSGTDFDSAHSRNTRFQDEEEEHAAFMSQLQGKSYATMRESLDAEIAALRKERAAALRDAEDVTAQMSAQIQILLRLFGHGLVEGLLPTTRRFPVWCWRVYRNMFNQSKTVECFLAADLDRELGLDRETLISLAYLLGSDYTEGLPGVGPVVAMEIMKEFPGENGLREFCKWWRKVQVGKDVEADLGTTFRKRFIIIQKKKFTTLHLNEEWPNPKREAYLEPTVDEFLGDELSWPTEKVDETIIPIIRRMTQRSSSTTANRQGTLTSFIEGHTFTSNNVTRAPRKTQAYASKRLQQVVAEYRSRKSGEHSLDENGHTDADAGFGKDKSEAQGEGEVKPGASRKKKPQGIGNADANREPKAPTQV</sequence>
<dbReference type="SMART" id="SM00485">
    <property type="entry name" value="XPGN"/>
    <property type="match status" value="1"/>
</dbReference>
<feature type="region of interest" description="Disordered" evidence="14">
    <location>
        <begin position="478"/>
        <end position="548"/>
    </location>
</feature>
<dbReference type="PRINTS" id="PR00066">
    <property type="entry name" value="XRODRMPGMNTG"/>
</dbReference>
<keyword evidence="7" id="KW-0227">DNA damage</keyword>
<evidence type="ECO:0000256" key="11">
    <source>
        <dbReference type="ARBA" id="ARBA00023242"/>
    </source>
</evidence>
<evidence type="ECO:0000313" key="16">
    <source>
        <dbReference type="EMBL" id="KAF8754259.1"/>
    </source>
</evidence>
<evidence type="ECO:0000256" key="10">
    <source>
        <dbReference type="ARBA" id="ARBA00023204"/>
    </source>
</evidence>
<dbReference type="GO" id="GO:0046872">
    <property type="term" value="F:metal ion binding"/>
    <property type="evidence" value="ECO:0007669"/>
    <property type="project" value="UniProtKB-KW"/>
</dbReference>
<evidence type="ECO:0000256" key="9">
    <source>
        <dbReference type="ARBA" id="ARBA00022842"/>
    </source>
</evidence>
<name>A0A8H7I9J4_9AGAM</name>
<dbReference type="Gene3D" id="1.10.150.20">
    <property type="entry name" value="5' to 3' exonuclease, C-terminal subdomain"/>
    <property type="match status" value="1"/>
</dbReference>
<proteinExistence type="inferred from homology"/>
<evidence type="ECO:0000256" key="8">
    <source>
        <dbReference type="ARBA" id="ARBA00022801"/>
    </source>
</evidence>
<feature type="compositionally biased region" description="Basic and acidic residues" evidence="14">
    <location>
        <begin position="122"/>
        <end position="143"/>
    </location>
</feature>
<feature type="region of interest" description="Disordered" evidence="14">
    <location>
        <begin position="122"/>
        <end position="148"/>
    </location>
</feature>
<keyword evidence="9" id="KW-0460">Magnesium</keyword>
<evidence type="ECO:0000256" key="5">
    <source>
        <dbReference type="ARBA" id="ARBA00022723"/>
    </source>
</evidence>
<feature type="domain" description="XPG N-terminal" evidence="15">
    <location>
        <begin position="1"/>
        <end position="99"/>
    </location>
</feature>
<dbReference type="CDD" id="cd09904">
    <property type="entry name" value="H3TH_XPG"/>
    <property type="match status" value="1"/>
</dbReference>
<keyword evidence="6" id="KW-0255">Endonuclease</keyword>
<dbReference type="InterPro" id="IPR006084">
    <property type="entry name" value="XPG/Rad2"/>
</dbReference>
<comment type="subcellular location">
    <subcellularLocation>
        <location evidence="2">Nucleus</location>
    </subcellularLocation>
</comment>
<dbReference type="GO" id="GO:0006289">
    <property type="term" value="P:nucleotide-excision repair"/>
    <property type="evidence" value="ECO:0007669"/>
    <property type="project" value="InterPro"/>
</dbReference>
<dbReference type="FunFam" id="1.10.150.20:FF:000030">
    <property type="entry name" value="Flap endonuclease GEN-like 1"/>
    <property type="match status" value="1"/>
</dbReference>
<evidence type="ECO:0000256" key="1">
    <source>
        <dbReference type="ARBA" id="ARBA00001946"/>
    </source>
</evidence>
<evidence type="ECO:0000256" key="6">
    <source>
        <dbReference type="ARBA" id="ARBA00022759"/>
    </source>
</evidence>
<feature type="compositionally biased region" description="Basic and acidic residues" evidence="14">
    <location>
        <begin position="1032"/>
        <end position="1042"/>
    </location>
</feature>
<feature type="coiled-coil region" evidence="13">
    <location>
        <begin position="717"/>
        <end position="744"/>
    </location>
</feature>
<dbReference type="InterPro" id="IPR029060">
    <property type="entry name" value="PIN-like_dom_sf"/>
</dbReference>
<dbReference type="AlphaFoldDB" id="A0A8H7I9J4"/>
<keyword evidence="11" id="KW-0539">Nucleus</keyword>
<dbReference type="Proteomes" id="UP000614334">
    <property type="component" value="Unassembled WGS sequence"/>
</dbReference>
<comment type="similarity">
    <text evidence="12">Belongs to the XPG/RAD2 endonuclease family. GEN subfamily.</text>
</comment>
<dbReference type="SUPFAM" id="SSF47807">
    <property type="entry name" value="5' to 3' exonuclease, C-terminal subdomain"/>
    <property type="match status" value="1"/>
</dbReference>
<feature type="compositionally biased region" description="Low complexity" evidence="14">
    <location>
        <begin position="166"/>
        <end position="182"/>
    </location>
</feature>
<protein>
    <submittedName>
        <fullName evidence="16">Xeroderma pigmentosum G I-region</fullName>
    </submittedName>
</protein>
<dbReference type="GO" id="GO:0003697">
    <property type="term" value="F:single-stranded DNA binding"/>
    <property type="evidence" value="ECO:0007669"/>
    <property type="project" value="InterPro"/>
</dbReference>
<evidence type="ECO:0000256" key="4">
    <source>
        <dbReference type="ARBA" id="ARBA00022722"/>
    </source>
</evidence>
<organism evidence="16 17">
    <name type="scientific">Rhizoctonia solani</name>
    <dbReference type="NCBI Taxonomy" id="456999"/>
    <lineage>
        <taxon>Eukaryota</taxon>
        <taxon>Fungi</taxon>
        <taxon>Dikarya</taxon>
        <taxon>Basidiomycota</taxon>
        <taxon>Agaricomycotina</taxon>
        <taxon>Agaricomycetes</taxon>
        <taxon>Cantharellales</taxon>
        <taxon>Ceratobasidiaceae</taxon>
        <taxon>Rhizoctonia</taxon>
    </lineage>
</organism>
<dbReference type="GO" id="GO:0048256">
    <property type="term" value="F:flap endonuclease activity"/>
    <property type="evidence" value="ECO:0007669"/>
    <property type="project" value="UniProtKB-ARBA"/>
</dbReference>
<evidence type="ECO:0000256" key="3">
    <source>
        <dbReference type="ARBA" id="ARBA00005283"/>
    </source>
</evidence>
<dbReference type="InterPro" id="IPR019974">
    <property type="entry name" value="XPG_CS"/>
</dbReference>
<evidence type="ECO:0000259" key="15">
    <source>
        <dbReference type="SMART" id="SM00485"/>
    </source>
</evidence>